<reference evidence="2" key="1">
    <citation type="journal article" date="2013" name="Nat. Genet.">
        <title>The duck genome and transcriptome provide insight into an avian influenza virus reservoir species.</title>
        <authorList>
            <person name="Huang Y."/>
            <person name="Li Y."/>
            <person name="Burt D.W."/>
            <person name="Chen H."/>
            <person name="Zhang Y."/>
            <person name="Qian W."/>
            <person name="Kim H."/>
            <person name="Gan S."/>
            <person name="Zhao Y."/>
            <person name="Li J."/>
            <person name="Yi K."/>
            <person name="Feng H."/>
            <person name="Zhu P."/>
            <person name="Li B."/>
            <person name="Liu Q."/>
            <person name="Fairley S."/>
            <person name="Magor K.E."/>
            <person name="Du Z."/>
            <person name="Hu X."/>
            <person name="Goodman L."/>
            <person name="Tafer H."/>
            <person name="Vignal A."/>
            <person name="Lee T."/>
            <person name="Kim K.W."/>
            <person name="Sheng Z."/>
            <person name="An Y."/>
            <person name="Searle S."/>
            <person name="Herrero J."/>
            <person name="Groenen M.A."/>
            <person name="Crooijmans R.P."/>
            <person name="Faraut T."/>
            <person name="Cai Q."/>
            <person name="Webster R.G."/>
            <person name="Aldridge J.R."/>
            <person name="Warren W.C."/>
            <person name="Bartschat S."/>
            <person name="Kehr S."/>
            <person name="Marz M."/>
            <person name="Stadler P.F."/>
            <person name="Smith J."/>
            <person name="Kraus R.H."/>
            <person name="Zhao Y."/>
            <person name="Ren L."/>
            <person name="Fei J."/>
            <person name="Morisson M."/>
            <person name="Kaiser P."/>
            <person name="Griffin D.K."/>
            <person name="Rao M."/>
            <person name="Pitel F."/>
            <person name="Wang J."/>
            <person name="Li N."/>
        </authorList>
    </citation>
    <scope>NUCLEOTIDE SEQUENCE [LARGE SCALE GENOMIC DNA]</scope>
</reference>
<dbReference type="AlphaFoldDB" id="R0KCH5"/>
<sequence length="494" mass="54468">MLRDTVGSAEHTAVVHTNCIHILGVSSQLLLQEAGRYRAGDYHWSTGGRVHNKTPQIWFSKEQFGSTEPCLIFSVFLLRLLRSVTALHPGAAPVVTVCYFGQKLCHKCKYPQYRIQMGISSFSVCSVARWPTYRHTRTPNAFAVATKEGTQPHNADTALPPRTGPENLLPKILRWRAACSTQLATPLWGRAVKPVCLLFDTTAKDKNTPRRAFPGDTSAILLNLKSQTLRELLFPYKEMERHYSSNASVSWDRVADLFVVSLIGYFTYREVGKQVIQSSLKSVASEVLSRSLQVFSLILVSLPVALLKIQFGDTLRHRIPPMKTNPAISANTAPGTFSALKSIHAGCFQHDTSSLHPRPLTVSCKMSLRLQCQTSPKMKEVLTDRSAASSPMGPNLSSSELVVAAIQRHVAADRLTSQALFRAPSIHTSQLCLSQPNVYDILKSGATLLDARYLLHRWESASPSPSPSGTTSLLPAPSLPVHKALEKELKLAQQ</sequence>
<keyword evidence="2" id="KW-1185">Reference proteome</keyword>
<proteinExistence type="predicted"/>
<dbReference type="EMBL" id="KB742479">
    <property type="protein sequence ID" value="EOB08071.1"/>
    <property type="molecule type" value="Genomic_DNA"/>
</dbReference>
<protein>
    <submittedName>
        <fullName evidence="1">Uncharacterized protein</fullName>
    </submittedName>
</protein>
<organism evidence="1 2">
    <name type="scientific">Anas platyrhynchos</name>
    <name type="common">Mallard</name>
    <name type="synonym">Anas boschas</name>
    <dbReference type="NCBI Taxonomy" id="8839"/>
    <lineage>
        <taxon>Eukaryota</taxon>
        <taxon>Metazoa</taxon>
        <taxon>Chordata</taxon>
        <taxon>Craniata</taxon>
        <taxon>Vertebrata</taxon>
        <taxon>Euteleostomi</taxon>
        <taxon>Archelosauria</taxon>
        <taxon>Archosauria</taxon>
        <taxon>Dinosauria</taxon>
        <taxon>Saurischia</taxon>
        <taxon>Theropoda</taxon>
        <taxon>Coelurosauria</taxon>
        <taxon>Aves</taxon>
        <taxon>Neognathae</taxon>
        <taxon>Galloanserae</taxon>
        <taxon>Anseriformes</taxon>
        <taxon>Anatidae</taxon>
        <taxon>Anatinae</taxon>
        <taxon>Anas</taxon>
    </lineage>
</organism>
<name>R0KCH5_ANAPL</name>
<evidence type="ECO:0000313" key="2">
    <source>
        <dbReference type="Proteomes" id="UP000296049"/>
    </source>
</evidence>
<accession>R0KCH5</accession>
<evidence type="ECO:0000313" key="1">
    <source>
        <dbReference type="EMBL" id="EOB08071.1"/>
    </source>
</evidence>
<gene>
    <name evidence="1" type="ORF">Anapl_00323</name>
</gene>
<dbReference type="Proteomes" id="UP000296049">
    <property type="component" value="Unassembled WGS sequence"/>
</dbReference>